<accession>A0ABR7F1C1</accession>
<protein>
    <submittedName>
        <fullName evidence="1">Uncharacterized protein</fullName>
    </submittedName>
</protein>
<dbReference type="EMBL" id="JACOOZ010000003">
    <property type="protein sequence ID" value="MBC5667412.1"/>
    <property type="molecule type" value="Genomic_DNA"/>
</dbReference>
<reference evidence="1 2" key="1">
    <citation type="submission" date="2020-08" db="EMBL/GenBank/DDBJ databases">
        <title>Genome public.</title>
        <authorList>
            <person name="Liu C."/>
            <person name="Sun Q."/>
        </authorList>
    </citation>
    <scope>NUCLEOTIDE SEQUENCE [LARGE SCALE GENOMIC DNA]</scope>
    <source>
        <strain evidence="1 2">BX4</strain>
    </source>
</reference>
<dbReference type="RefSeq" id="WP_186840193.1">
    <property type="nucleotide sequence ID" value="NZ_JACOOZ010000003.1"/>
</dbReference>
<sequence length="164" mass="17834">MAKAMIRLDNVQFTHDGSLIKSAKYMGSGDTATAIENANFVEIGGLMDGEREIHKATTPTAESTYFGVVCTPEVEYEERGYHGLDTFENKAGEPIRVGILSKGDIFSVTKEALDTVPTVEKLVELQAGTKGKVVDTPTAKSTQVGKVIEVEVSGRFTWYVIEVQ</sequence>
<evidence type="ECO:0000313" key="1">
    <source>
        <dbReference type="EMBL" id="MBC5667412.1"/>
    </source>
</evidence>
<keyword evidence="2" id="KW-1185">Reference proteome</keyword>
<evidence type="ECO:0000313" key="2">
    <source>
        <dbReference type="Proteomes" id="UP000597877"/>
    </source>
</evidence>
<gene>
    <name evidence="1" type="ORF">H8S00_05365</name>
</gene>
<name>A0ABR7F1C1_9FIRM</name>
<dbReference type="Proteomes" id="UP000597877">
    <property type="component" value="Unassembled WGS sequence"/>
</dbReference>
<comment type="caution">
    <text evidence="1">The sequence shown here is derived from an EMBL/GenBank/DDBJ whole genome shotgun (WGS) entry which is preliminary data.</text>
</comment>
<organism evidence="1 2">
    <name type="scientific">Eubacterium segne</name>
    <dbReference type="NCBI Taxonomy" id="2763045"/>
    <lineage>
        <taxon>Bacteria</taxon>
        <taxon>Bacillati</taxon>
        <taxon>Bacillota</taxon>
        <taxon>Clostridia</taxon>
        <taxon>Eubacteriales</taxon>
        <taxon>Eubacteriaceae</taxon>
        <taxon>Eubacterium</taxon>
    </lineage>
</organism>
<proteinExistence type="predicted"/>